<dbReference type="RefSeq" id="WP_278099968.1">
    <property type="nucleotide sequence ID" value="NZ_CP091092.1"/>
</dbReference>
<organism evidence="1 2">
    <name type="scientific">Methanomicrobium antiquum</name>
    <dbReference type="NCBI Taxonomy" id="487686"/>
    <lineage>
        <taxon>Archaea</taxon>
        <taxon>Methanobacteriati</taxon>
        <taxon>Methanobacteriota</taxon>
        <taxon>Stenosarchaea group</taxon>
        <taxon>Methanomicrobia</taxon>
        <taxon>Methanomicrobiales</taxon>
        <taxon>Methanomicrobiaceae</taxon>
        <taxon>Methanomicrobium</taxon>
    </lineage>
</organism>
<name>A0AAF0FZ39_9EURY</name>
<evidence type="ECO:0000313" key="1">
    <source>
        <dbReference type="EMBL" id="WFN37129.1"/>
    </source>
</evidence>
<gene>
    <name evidence="1" type="ORF">L1994_01675</name>
</gene>
<evidence type="ECO:0000313" key="2">
    <source>
        <dbReference type="Proteomes" id="UP001218895"/>
    </source>
</evidence>
<sequence length="85" mass="9853">MNDMTESLNSENIDDFYNKIENVDSKNYKRVLFSNVQIYGTNQYLGGAKLPHRFYGKLADYCLEKIKISVFPHLEAVCLSIKRSI</sequence>
<dbReference type="GeneID" id="79949064"/>
<reference evidence="1" key="1">
    <citation type="submission" date="2022-01" db="EMBL/GenBank/DDBJ databases">
        <title>Complete genome of Methanomicrobium antiquum DSM 21220.</title>
        <authorList>
            <person name="Chen S.-C."/>
            <person name="You Y.-T."/>
            <person name="Zhou Y.-Z."/>
            <person name="Lai M.-C."/>
        </authorList>
    </citation>
    <scope>NUCLEOTIDE SEQUENCE</scope>
    <source>
        <strain evidence="1">DSM 21220</strain>
    </source>
</reference>
<dbReference type="KEGG" id="manq:L1994_01675"/>
<dbReference type="EMBL" id="CP091092">
    <property type="protein sequence ID" value="WFN37129.1"/>
    <property type="molecule type" value="Genomic_DNA"/>
</dbReference>
<proteinExistence type="predicted"/>
<dbReference type="Proteomes" id="UP001218895">
    <property type="component" value="Chromosome"/>
</dbReference>
<accession>A0AAF0FZ39</accession>
<keyword evidence="2" id="KW-1185">Reference proteome</keyword>
<dbReference type="AlphaFoldDB" id="A0AAF0FZ39"/>
<protein>
    <submittedName>
        <fullName evidence="1">Uncharacterized protein</fullName>
    </submittedName>
</protein>